<keyword evidence="2" id="KW-1185">Reference proteome</keyword>
<reference evidence="1 2" key="1">
    <citation type="submission" date="2021-08" db="EMBL/GenBank/DDBJ databases">
        <title>The genome sequence of Chitinophaga sp. B61.</title>
        <authorList>
            <person name="Zhang X."/>
        </authorList>
    </citation>
    <scope>NUCLEOTIDE SEQUENCE [LARGE SCALE GENOMIC DNA]</scope>
    <source>
        <strain evidence="1 2">B61</strain>
    </source>
</reference>
<evidence type="ECO:0000313" key="1">
    <source>
        <dbReference type="EMBL" id="MBW8686003.1"/>
    </source>
</evidence>
<evidence type="ECO:0000313" key="2">
    <source>
        <dbReference type="Proteomes" id="UP000812961"/>
    </source>
</evidence>
<gene>
    <name evidence="1" type="ORF">K1Y79_16810</name>
</gene>
<organism evidence="1 2">
    <name type="scientific">Chitinophaga rhizophila</name>
    <dbReference type="NCBI Taxonomy" id="2866212"/>
    <lineage>
        <taxon>Bacteria</taxon>
        <taxon>Pseudomonadati</taxon>
        <taxon>Bacteroidota</taxon>
        <taxon>Chitinophagia</taxon>
        <taxon>Chitinophagales</taxon>
        <taxon>Chitinophagaceae</taxon>
        <taxon>Chitinophaga</taxon>
    </lineage>
</organism>
<proteinExistence type="predicted"/>
<dbReference type="RefSeq" id="WP_220251327.1">
    <property type="nucleotide sequence ID" value="NZ_JAICCF010000003.1"/>
</dbReference>
<sequence>MTNNENPQSKQLVEPKNLGKAVEEVSLEVLESLCSGFARRPRGCGSYDSVGNNDDILF</sequence>
<dbReference type="EMBL" id="JAICCF010000003">
    <property type="protein sequence ID" value="MBW8686003.1"/>
    <property type="molecule type" value="Genomic_DNA"/>
</dbReference>
<evidence type="ECO:0008006" key="3">
    <source>
        <dbReference type="Google" id="ProtNLM"/>
    </source>
</evidence>
<comment type="caution">
    <text evidence="1">The sequence shown here is derived from an EMBL/GenBank/DDBJ whole genome shotgun (WGS) entry which is preliminary data.</text>
</comment>
<protein>
    <recommendedName>
        <fullName evidence="3">Bacteriocin-like protein</fullName>
    </recommendedName>
</protein>
<dbReference type="Proteomes" id="UP000812961">
    <property type="component" value="Unassembled WGS sequence"/>
</dbReference>
<accession>A0ABS7GEA9</accession>
<name>A0ABS7GEA9_9BACT</name>